<sequence length="106" mass="11984">MAEVSRKNSPSFWANSLASSVDTDLWSSRSLLLPISIMTRFLSAWLRSSSSHRGMWSKLCLLVIVRVWNSTPMVALESRLNSLRAKRARICDFPTAESPIRTTLKT</sequence>
<proteinExistence type="predicted"/>
<organism evidence="1 2">
    <name type="scientific">Spirodela intermedia</name>
    <name type="common">Intermediate duckweed</name>
    <dbReference type="NCBI Taxonomy" id="51605"/>
    <lineage>
        <taxon>Eukaryota</taxon>
        <taxon>Viridiplantae</taxon>
        <taxon>Streptophyta</taxon>
        <taxon>Embryophyta</taxon>
        <taxon>Tracheophyta</taxon>
        <taxon>Spermatophyta</taxon>
        <taxon>Magnoliopsida</taxon>
        <taxon>Liliopsida</taxon>
        <taxon>Araceae</taxon>
        <taxon>Lemnoideae</taxon>
        <taxon>Spirodela</taxon>
    </lineage>
</organism>
<dbReference type="AlphaFoldDB" id="A0A7I8KT61"/>
<accession>A0A7I8KT61</accession>
<evidence type="ECO:0000313" key="2">
    <source>
        <dbReference type="Proteomes" id="UP000663760"/>
    </source>
</evidence>
<evidence type="ECO:0000313" key="1">
    <source>
        <dbReference type="EMBL" id="CAA7400967.1"/>
    </source>
</evidence>
<protein>
    <submittedName>
        <fullName evidence="1">Uncharacterized protein</fullName>
    </submittedName>
</protein>
<reference evidence="1" key="1">
    <citation type="submission" date="2020-02" db="EMBL/GenBank/DDBJ databases">
        <authorList>
            <person name="Scholz U."/>
            <person name="Mascher M."/>
            <person name="Fiebig A."/>
        </authorList>
    </citation>
    <scope>NUCLEOTIDE SEQUENCE</scope>
</reference>
<dbReference type="OrthoDB" id="1976943at2759"/>
<dbReference type="Proteomes" id="UP000663760">
    <property type="component" value="Chromosome 8"/>
</dbReference>
<gene>
    <name evidence="1" type="ORF">SI8410_08011645</name>
</gene>
<name>A0A7I8KT61_SPIIN</name>
<keyword evidence="2" id="KW-1185">Reference proteome</keyword>
<dbReference type="EMBL" id="LR746271">
    <property type="protein sequence ID" value="CAA7400967.1"/>
    <property type="molecule type" value="Genomic_DNA"/>
</dbReference>